<evidence type="ECO:0000313" key="1">
    <source>
        <dbReference type="EMBL" id="KAH8986356.1"/>
    </source>
</evidence>
<dbReference type="Proteomes" id="UP001201163">
    <property type="component" value="Unassembled WGS sequence"/>
</dbReference>
<dbReference type="AlphaFoldDB" id="A0AAD4LA84"/>
<name>A0AAD4LA84_9AGAM</name>
<proteinExistence type="predicted"/>
<organism evidence="1 2">
    <name type="scientific">Lactarius akahatsu</name>
    <dbReference type="NCBI Taxonomy" id="416441"/>
    <lineage>
        <taxon>Eukaryota</taxon>
        <taxon>Fungi</taxon>
        <taxon>Dikarya</taxon>
        <taxon>Basidiomycota</taxon>
        <taxon>Agaricomycotina</taxon>
        <taxon>Agaricomycetes</taxon>
        <taxon>Russulales</taxon>
        <taxon>Russulaceae</taxon>
        <taxon>Lactarius</taxon>
    </lineage>
</organism>
<reference evidence="1" key="1">
    <citation type="submission" date="2022-01" db="EMBL/GenBank/DDBJ databases">
        <title>Comparative genomics reveals a dynamic genome evolution in the ectomycorrhizal milk-cap (Lactarius) mushrooms.</title>
        <authorList>
            <consortium name="DOE Joint Genome Institute"/>
            <person name="Lebreton A."/>
            <person name="Tang N."/>
            <person name="Kuo A."/>
            <person name="LaButti K."/>
            <person name="Drula E."/>
            <person name="Barry K."/>
            <person name="Clum A."/>
            <person name="Lipzen A."/>
            <person name="Mousain D."/>
            <person name="Ng V."/>
            <person name="Wang R."/>
            <person name="Wang X."/>
            <person name="Dai Y."/>
            <person name="Henrissat B."/>
            <person name="Grigoriev I.V."/>
            <person name="Guerin-Laguette A."/>
            <person name="Yu F."/>
            <person name="Martin F.M."/>
        </authorList>
    </citation>
    <scope>NUCLEOTIDE SEQUENCE</scope>
    <source>
        <strain evidence="1">QP</strain>
    </source>
</reference>
<sequence length="207" mass="23323">MFLDYIFQIMNSLSWLKCRRRAGPQMPVQTHIVRNSFIPIPFSFTRTLTGCISHIFHNSRNWVGESFCASNELLQNPESGFFRNSFDASVEKHDCKTDCGTQYVLASPSSMSHRRRRCMSSCSPNAQTAPPAGYSGKLRLSRPVTPRTVDTTPGRISIMPSHVSFDRSRGGRVGTLMPLPSRRRQTFHFSVDLYTIAARLSSHCGCL</sequence>
<evidence type="ECO:0000313" key="2">
    <source>
        <dbReference type="Proteomes" id="UP001201163"/>
    </source>
</evidence>
<keyword evidence="2" id="KW-1185">Reference proteome</keyword>
<protein>
    <submittedName>
        <fullName evidence="1">Uncharacterized protein</fullName>
    </submittedName>
</protein>
<dbReference type="EMBL" id="JAKELL010000055">
    <property type="protein sequence ID" value="KAH8986356.1"/>
    <property type="molecule type" value="Genomic_DNA"/>
</dbReference>
<comment type="caution">
    <text evidence="1">The sequence shown here is derived from an EMBL/GenBank/DDBJ whole genome shotgun (WGS) entry which is preliminary data.</text>
</comment>
<gene>
    <name evidence="1" type="ORF">EDB92DRAFT_1270661</name>
</gene>
<accession>A0AAD4LA84</accession>